<accession>I4B4U5</accession>
<dbReference type="KEGG" id="tpx:Turpa_1654"/>
<evidence type="ECO:0008006" key="3">
    <source>
        <dbReference type="Google" id="ProtNLM"/>
    </source>
</evidence>
<evidence type="ECO:0000313" key="2">
    <source>
        <dbReference type="Proteomes" id="UP000006048"/>
    </source>
</evidence>
<dbReference type="HOGENOM" id="CLU_100244_0_0_12"/>
<gene>
    <name evidence="1" type="ordered locus">Turpa_1654</name>
</gene>
<evidence type="ECO:0000313" key="1">
    <source>
        <dbReference type="EMBL" id="AFM12302.1"/>
    </source>
</evidence>
<keyword evidence="2" id="KW-1185">Reference proteome</keyword>
<dbReference type="OrthoDB" id="338307at2"/>
<sequence length="236" mass="27112">MPTDTKTLPEAIHRAAEQIIESERKLVIKAYGVIHSTEDFMRGFIRKVMDRFNRIDLAPAVEIIVKELVMNAAKANFKKIFFAENNLRHDDPEHYERGMVGFRDVIDENIFVDYGRKAREAQLLVETSFDFDKDRVIIEIRNNTRMAPYEEKRVREKLQRGLECTDMAEFLLEHMDETEGAGAGLALCIITMRSAELDPRLLTISTDDDGTIARVEIPLHAGYPPVRSRWQEAMAG</sequence>
<dbReference type="EMBL" id="CP002959">
    <property type="protein sequence ID" value="AFM12302.1"/>
    <property type="molecule type" value="Genomic_DNA"/>
</dbReference>
<protein>
    <recommendedName>
        <fullName evidence="3">Histidine kinase</fullName>
    </recommendedName>
</protein>
<dbReference type="RefSeq" id="WP_014802813.1">
    <property type="nucleotide sequence ID" value="NC_018020.1"/>
</dbReference>
<dbReference type="AlphaFoldDB" id="I4B4U5"/>
<proteinExistence type="predicted"/>
<reference evidence="1 2" key="1">
    <citation type="submission" date="2012-06" db="EMBL/GenBank/DDBJ databases">
        <title>The complete chromosome of genome of Turneriella parva DSM 21527.</title>
        <authorList>
            <consortium name="US DOE Joint Genome Institute (JGI-PGF)"/>
            <person name="Lucas S."/>
            <person name="Han J."/>
            <person name="Lapidus A."/>
            <person name="Bruce D."/>
            <person name="Goodwin L."/>
            <person name="Pitluck S."/>
            <person name="Peters L."/>
            <person name="Kyrpides N."/>
            <person name="Mavromatis K."/>
            <person name="Ivanova N."/>
            <person name="Mikhailova N."/>
            <person name="Chertkov O."/>
            <person name="Detter J.C."/>
            <person name="Tapia R."/>
            <person name="Han C."/>
            <person name="Land M."/>
            <person name="Hauser L."/>
            <person name="Markowitz V."/>
            <person name="Cheng J.-F."/>
            <person name="Hugenholtz P."/>
            <person name="Woyke T."/>
            <person name="Wu D."/>
            <person name="Gronow S."/>
            <person name="Wellnitz S."/>
            <person name="Brambilla E."/>
            <person name="Klenk H.-P."/>
            <person name="Eisen J.A."/>
        </authorList>
    </citation>
    <scope>NUCLEOTIDE SEQUENCE [LARGE SCALE GENOMIC DNA]</scope>
    <source>
        <strain evidence="2">ATCC BAA-1111 / DSM 21527 / NCTC 11395 / H</strain>
    </source>
</reference>
<organism evidence="1 2">
    <name type="scientific">Turneriella parva (strain ATCC BAA-1111 / DSM 21527 / NCTC 11395 / H)</name>
    <name type="common">Leptospira parva</name>
    <dbReference type="NCBI Taxonomy" id="869212"/>
    <lineage>
        <taxon>Bacteria</taxon>
        <taxon>Pseudomonadati</taxon>
        <taxon>Spirochaetota</taxon>
        <taxon>Spirochaetia</taxon>
        <taxon>Leptospirales</taxon>
        <taxon>Leptospiraceae</taxon>
        <taxon>Turneriella</taxon>
    </lineage>
</organism>
<dbReference type="Proteomes" id="UP000006048">
    <property type="component" value="Chromosome"/>
</dbReference>
<name>I4B4U5_TURPD</name>